<sequence>MASEPEGSTYTIDSTQHGRFDERQTVFMRQHWDRDASFFETE</sequence>
<protein>
    <submittedName>
        <fullName evidence="2">Uncharacterized protein</fullName>
    </submittedName>
</protein>
<evidence type="ECO:0000313" key="2">
    <source>
        <dbReference type="EMBL" id="GAG32608.1"/>
    </source>
</evidence>
<dbReference type="EMBL" id="BARS01044108">
    <property type="protein sequence ID" value="GAG32608.1"/>
    <property type="molecule type" value="Genomic_DNA"/>
</dbReference>
<evidence type="ECO:0000256" key="1">
    <source>
        <dbReference type="SAM" id="MobiDB-lite"/>
    </source>
</evidence>
<organism evidence="2">
    <name type="scientific">marine sediment metagenome</name>
    <dbReference type="NCBI Taxonomy" id="412755"/>
    <lineage>
        <taxon>unclassified sequences</taxon>
        <taxon>metagenomes</taxon>
        <taxon>ecological metagenomes</taxon>
    </lineage>
</organism>
<dbReference type="AlphaFoldDB" id="X0X7I7"/>
<accession>X0X7I7</accession>
<comment type="caution">
    <text evidence="2">The sequence shown here is derived from an EMBL/GenBank/DDBJ whole genome shotgun (WGS) entry which is preliminary data.</text>
</comment>
<proteinExistence type="predicted"/>
<reference evidence="2" key="1">
    <citation type="journal article" date="2014" name="Front. Microbiol.">
        <title>High frequency of phylogenetically diverse reductive dehalogenase-homologous genes in deep subseafloor sedimentary metagenomes.</title>
        <authorList>
            <person name="Kawai M."/>
            <person name="Futagami T."/>
            <person name="Toyoda A."/>
            <person name="Takaki Y."/>
            <person name="Nishi S."/>
            <person name="Hori S."/>
            <person name="Arai W."/>
            <person name="Tsubouchi T."/>
            <person name="Morono Y."/>
            <person name="Uchiyama I."/>
            <person name="Ito T."/>
            <person name="Fujiyama A."/>
            <person name="Inagaki F."/>
            <person name="Takami H."/>
        </authorList>
    </citation>
    <scope>NUCLEOTIDE SEQUENCE</scope>
    <source>
        <strain evidence="2">Expedition CK06-06</strain>
    </source>
</reference>
<feature type="non-terminal residue" evidence="2">
    <location>
        <position position="42"/>
    </location>
</feature>
<name>X0X7I7_9ZZZZ</name>
<feature type="region of interest" description="Disordered" evidence="1">
    <location>
        <begin position="1"/>
        <end position="20"/>
    </location>
</feature>
<feature type="compositionally biased region" description="Polar residues" evidence="1">
    <location>
        <begin position="1"/>
        <end position="15"/>
    </location>
</feature>
<gene>
    <name evidence="2" type="ORF">S01H1_66690</name>
</gene>